<reference evidence="1 2" key="1">
    <citation type="submission" date="2024-02" db="EMBL/GenBank/DDBJ databases">
        <title>High-quality chromosome-scale genome assembly of Pensacola bahiagrass (Paspalum notatum Flugge var. saurae).</title>
        <authorList>
            <person name="Vega J.M."/>
            <person name="Podio M."/>
            <person name="Orjuela J."/>
            <person name="Siena L.A."/>
            <person name="Pessino S.C."/>
            <person name="Combes M.C."/>
            <person name="Mariac C."/>
            <person name="Albertini E."/>
            <person name="Pupilli F."/>
            <person name="Ortiz J.P.A."/>
            <person name="Leblanc O."/>
        </authorList>
    </citation>
    <scope>NUCLEOTIDE SEQUENCE [LARGE SCALE GENOMIC DNA]</scope>
    <source>
        <strain evidence="1">R1</strain>
        <tissue evidence="1">Leaf</tissue>
    </source>
</reference>
<dbReference type="EMBL" id="CP144745">
    <property type="protein sequence ID" value="WVZ54890.1"/>
    <property type="molecule type" value="Genomic_DNA"/>
</dbReference>
<protein>
    <submittedName>
        <fullName evidence="1">Uncharacterized protein</fullName>
    </submittedName>
</protein>
<evidence type="ECO:0000313" key="1">
    <source>
        <dbReference type="EMBL" id="WVZ54890.1"/>
    </source>
</evidence>
<organism evidence="1 2">
    <name type="scientific">Paspalum notatum var. saurae</name>
    <dbReference type="NCBI Taxonomy" id="547442"/>
    <lineage>
        <taxon>Eukaryota</taxon>
        <taxon>Viridiplantae</taxon>
        <taxon>Streptophyta</taxon>
        <taxon>Embryophyta</taxon>
        <taxon>Tracheophyta</taxon>
        <taxon>Spermatophyta</taxon>
        <taxon>Magnoliopsida</taxon>
        <taxon>Liliopsida</taxon>
        <taxon>Poales</taxon>
        <taxon>Poaceae</taxon>
        <taxon>PACMAD clade</taxon>
        <taxon>Panicoideae</taxon>
        <taxon>Andropogonodae</taxon>
        <taxon>Paspaleae</taxon>
        <taxon>Paspalinae</taxon>
        <taxon>Paspalum</taxon>
    </lineage>
</organism>
<accession>A0AAQ3PQJ0</accession>
<proteinExistence type="predicted"/>
<sequence>MAVALLSEPAAADDVMAFRRAVEEDKASALDAGPRWYGLSAAHAAGRPRLEQRTPAMVATLYGSTAVLGCVLSAAPAEATHLLLAVGASADVRAFSGLRAGDLLPRANAAADRDRALRVLLKSPAASLSSMPQNLLLKLNDVSKVGKGKECRR</sequence>
<dbReference type="Proteomes" id="UP001341281">
    <property type="component" value="Chromosome 01"/>
</dbReference>
<dbReference type="AlphaFoldDB" id="A0AAQ3PQJ0"/>
<name>A0AAQ3PQJ0_PASNO</name>
<evidence type="ECO:0000313" key="2">
    <source>
        <dbReference type="Proteomes" id="UP001341281"/>
    </source>
</evidence>
<gene>
    <name evidence="1" type="ORF">U9M48_005630</name>
</gene>
<keyword evidence="2" id="KW-1185">Reference proteome</keyword>